<keyword evidence="6" id="KW-1185">Reference proteome</keyword>
<evidence type="ECO:0000256" key="1">
    <source>
        <dbReference type="ARBA" id="ARBA00006586"/>
    </source>
</evidence>
<organism evidence="5 6">
    <name type="scientific">Thalassotalea castellviae</name>
    <dbReference type="NCBI Taxonomy" id="3075612"/>
    <lineage>
        <taxon>Bacteria</taxon>
        <taxon>Pseudomonadati</taxon>
        <taxon>Pseudomonadota</taxon>
        <taxon>Gammaproteobacteria</taxon>
        <taxon>Alteromonadales</taxon>
        <taxon>Colwelliaceae</taxon>
        <taxon>Thalassotalea</taxon>
    </lineage>
</organism>
<dbReference type="Gene3D" id="2.30.120.10">
    <property type="match status" value="1"/>
</dbReference>
<evidence type="ECO:0000313" key="5">
    <source>
        <dbReference type="EMBL" id="MDT0602987.1"/>
    </source>
</evidence>
<name>A0ABU3A0C0_9GAMM</name>
<protein>
    <submittedName>
        <fullName evidence="5">Penicillin acylase family protein</fullName>
        <ecNumber evidence="5">3.5.1.-</ecNumber>
    </submittedName>
</protein>
<dbReference type="InterPro" id="IPR043146">
    <property type="entry name" value="Penicillin_amidase_N_B-knob"/>
</dbReference>
<dbReference type="PANTHER" id="PTHR34218">
    <property type="entry name" value="PEPTIDASE S45 PENICILLIN AMIDASE"/>
    <property type="match status" value="1"/>
</dbReference>
<keyword evidence="3" id="KW-0865">Zymogen</keyword>
<dbReference type="CDD" id="cd03747">
    <property type="entry name" value="Ntn_PGA_like"/>
    <property type="match status" value="1"/>
</dbReference>
<dbReference type="GO" id="GO:0016787">
    <property type="term" value="F:hydrolase activity"/>
    <property type="evidence" value="ECO:0007669"/>
    <property type="project" value="UniProtKB-KW"/>
</dbReference>
<evidence type="ECO:0000256" key="3">
    <source>
        <dbReference type="ARBA" id="ARBA00023145"/>
    </source>
</evidence>
<evidence type="ECO:0000256" key="4">
    <source>
        <dbReference type="ARBA" id="ARBA00038735"/>
    </source>
</evidence>
<accession>A0ABU3A0C0</accession>
<dbReference type="InterPro" id="IPR043147">
    <property type="entry name" value="Penicillin_amidase_A-knob"/>
</dbReference>
<dbReference type="InterPro" id="IPR029055">
    <property type="entry name" value="Ntn_hydrolases_N"/>
</dbReference>
<dbReference type="Pfam" id="PF01804">
    <property type="entry name" value="Penicil_amidase"/>
    <property type="match status" value="1"/>
</dbReference>
<comment type="caution">
    <text evidence="5">The sequence shown here is derived from an EMBL/GenBank/DDBJ whole genome shotgun (WGS) entry which is preliminary data.</text>
</comment>
<comment type="subunit">
    <text evidence="4">Heterodimer of an alpha subunit and a beta subunit processed from the same precursor.</text>
</comment>
<dbReference type="EMBL" id="JAVRIF010000002">
    <property type="protein sequence ID" value="MDT0602987.1"/>
    <property type="molecule type" value="Genomic_DNA"/>
</dbReference>
<dbReference type="Proteomes" id="UP001266357">
    <property type="component" value="Unassembled WGS sequence"/>
</dbReference>
<dbReference type="PANTHER" id="PTHR34218:SF4">
    <property type="entry name" value="ACYL-HOMOSERINE LACTONE ACYLASE QUIP"/>
    <property type="match status" value="1"/>
</dbReference>
<dbReference type="InterPro" id="IPR002692">
    <property type="entry name" value="S45"/>
</dbReference>
<sequence>MKKIKKVLLSSLLVLLLIFSMFATWIYSQVDSALPVLTGKTTIMGLSSNATVDRDIQGIPTIKAESRFDLAVATGFIHAQERFFQMDLLRRNSAGELASLFGAMAIDYDKSIRLHRFRDRAITILNQLPKEQLALIKAYTVGVNEGLRALKAKPFEYLLLQQEPVGWREEDSILTVLSMYLDLQYKDGARERALGLIQSTFDPAIYAFLNPKGSIWDAAIDNSQYSPAPLPEVSWFAQQANLPSPSTSLNTNTDYSCEEFPGSNNWAVSGEISSTGSAIVANDMHLGIRVPNTWFRASFEYPNTKAQAIKVTGLTLPGTPLMVTGSNGNIAWGFTNSYGDWNDVIILETNDDNSQYLTPDGYKYFTYHKQMIAVKGQPSAEITIKETIWGPVIGSNEKKQLLAFRWVAHDIQAVNLYAQQLENATNVDEAFIIASKSGIPAQNMMVGDKSGDIGWTIAGPIPKKSSDFGEVPTSWATEKNHWQGYLTTAQYPKIKQPQQHRLWTANSRVVGGEMLAKIGNGGYALGARSQQIRDNLFAKETFDEKALLAIALDDKAKFLERWQQFILENVLNKKTEQQASLVNDKDWQEINKILAANDLRATTDSVAYRFVRNFRINLRDAVFDELNKQLIQLDKGFKFHTIRHQIETPLWQLINEQPKHFLNGKHKTWQGYFQAALAKTYQEMTINQPLSAATWGQQNTTDIRHPITNGVPLLSSWLNMPATALPGDSYMPLVQGKAFGASERMVVSPGHEESGILHMPTSQAGHPLSPYYGLGHKDWEQGKPSAFLPGETKYSLTLLSY</sequence>
<dbReference type="Gene3D" id="3.60.20.10">
    <property type="entry name" value="Glutamine Phosphoribosylpyrophosphate, subunit 1, domain 1"/>
    <property type="match status" value="1"/>
</dbReference>
<dbReference type="Gene3D" id="1.10.1400.10">
    <property type="match status" value="1"/>
</dbReference>
<reference evidence="5 6" key="1">
    <citation type="submission" date="2023-09" db="EMBL/GenBank/DDBJ databases">
        <authorList>
            <person name="Rey-Velasco X."/>
        </authorList>
    </citation>
    <scope>NUCLEOTIDE SEQUENCE [LARGE SCALE GENOMIC DNA]</scope>
    <source>
        <strain evidence="5 6">W431</strain>
    </source>
</reference>
<dbReference type="EC" id="3.5.1.-" evidence="5"/>
<proteinExistence type="inferred from homology"/>
<dbReference type="Gene3D" id="1.10.439.10">
    <property type="entry name" value="Penicillin Amidohydrolase, domain 1"/>
    <property type="match status" value="1"/>
</dbReference>
<dbReference type="RefSeq" id="WP_311578264.1">
    <property type="nucleotide sequence ID" value="NZ_JAVRIF010000002.1"/>
</dbReference>
<evidence type="ECO:0000256" key="2">
    <source>
        <dbReference type="ARBA" id="ARBA00022801"/>
    </source>
</evidence>
<dbReference type="PIRSF" id="PIRSF001227">
    <property type="entry name" value="Pen_acylase"/>
    <property type="match status" value="1"/>
</dbReference>
<dbReference type="InterPro" id="IPR014395">
    <property type="entry name" value="Pen/GL7ACA/AHL_acylase"/>
</dbReference>
<evidence type="ECO:0000313" key="6">
    <source>
        <dbReference type="Proteomes" id="UP001266357"/>
    </source>
</evidence>
<dbReference type="SUPFAM" id="SSF56235">
    <property type="entry name" value="N-terminal nucleophile aminohydrolases (Ntn hydrolases)"/>
    <property type="match status" value="1"/>
</dbReference>
<gene>
    <name evidence="5" type="ORF">RM573_05225</name>
</gene>
<dbReference type="InterPro" id="IPR023343">
    <property type="entry name" value="Penicillin_amidase_dom1"/>
</dbReference>
<comment type="similarity">
    <text evidence="1">Belongs to the peptidase S45 family.</text>
</comment>
<keyword evidence="2 5" id="KW-0378">Hydrolase</keyword>